<dbReference type="InterPro" id="IPR009057">
    <property type="entry name" value="Homeodomain-like_sf"/>
</dbReference>
<dbReference type="PANTHER" id="PTHR30055:SF234">
    <property type="entry name" value="HTH-TYPE TRANSCRIPTIONAL REGULATOR BETI"/>
    <property type="match status" value="1"/>
</dbReference>
<keyword evidence="3" id="KW-0804">Transcription</keyword>
<dbReference type="Pfam" id="PF00440">
    <property type="entry name" value="TetR_N"/>
    <property type="match status" value="1"/>
</dbReference>
<dbReference type="PROSITE" id="PS50977">
    <property type="entry name" value="HTH_TETR_2"/>
    <property type="match status" value="1"/>
</dbReference>
<evidence type="ECO:0000256" key="3">
    <source>
        <dbReference type="ARBA" id="ARBA00023163"/>
    </source>
</evidence>
<dbReference type="SUPFAM" id="SSF46689">
    <property type="entry name" value="Homeodomain-like"/>
    <property type="match status" value="1"/>
</dbReference>
<evidence type="ECO:0000256" key="4">
    <source>
        <dbReference type="PROSITE-ProRule" id="PRU00335"/>
    </source>
</evidence>
<reference evidence="6" key="1">
    <citation type="submission" date="2016-11" db="EMBL/GenBank/DDBJ databases">
        <authorList>
            <person name="Jaros S."/>
            <person name="Januszkiewicz K."/>
            <person name="Wedrychowicz H."/>
        </authorList>
    </citation>
    <scope>NUCLEOTIDE SEQUENCE [LARGE SCALE GENOMIC DNA]</scope>
    <source>
        <strain evidence="6">Y48</strain>
    </source>
</reference>
<dbReference type="InterPro" id="IPR001647">
    <property type="entry name" value="HTH_TetR"/>
</dbReference>
<evidence type="ECO:0000313" key="7">
    <source>
        <dbReference type="Proteomes" id="UP000183810"/>
    </source>
</evidence>
<dbReference type="GO" id="GO:0000976">
    <property type="term" value="F:transcription cis-regulatory region binding"/>
    <property type="evidence" value="ECO:0007669"/>
    <property type="project" value="TreeGrafter"/>
</dbReference>
<dbReference type="PRINTS" id="PR00455">
    <property type="entry name" value="HTHTETR"/>
</dbReference>
<organism evidence="6 7">
    <name type="scientific">Nocardia mangyaensis</name>
    <dbReference type="NCBI Taxonomy" id="2213200"/>
    <lineage>
        <taxon>Bacteria</taxon>
        <taxon>Bacillati</taxon>
        <taxon>Actinomycetota</taxon>
        <taxon>Actinomycetes</taxon>
        <taxon>Mycobacteriales</taxon>
        <taxon>Nocardiaceae</taxon>
        <taxon>Nocardia</taxon>
    </lineage>
</organism>
<dbReference type="InterPro" id="IPR050109">
    <property type="entry name" value="HTH-type_TetR-like_transc_reg"/>
</dbReference>
<dbReference type="InterPro" id="IPR036271">
    <property type="entry name" value="Tet_transcr_reg_TetR-rel_C_sf"/>
</dbReference>
<dbReference type="Gene3D" id="1.10.357.10">
    <property type="entry name" value="Tetracycline Repressor, domain 2"/>
    <property type="match status" value="1"/>
</dbReference>
<dbReference type="Proteomes" id="UP000183810">
    <property type="component" value="Chromosome"/>
</dbReference>
<feature type="DNA-binding region" description="H-T-H motif" evidence="4">
    <location>
        <begin position="37"/>
        <end position="56"/>
    </location>
</feature>
<dbReference type="RefSeq" id="WP_071927115.1">
    <property type="nucleotide sequence ID" value="NZ_CP018082.1"/>
</dbReference>
<keyword evidence="1" id="KW-0805">Transcription regulation</keyword>
<dbReference type="GO" id="GO:0003700">
    <property type="term" value="F:DNA-binding transcription factor activity"/>
    <property type="evidence" value="ECO:0007669"/>
    <property type="project" value="TreeGrafter"/>
</dbReference>
<dbReference type="KEGG" id="nsl:BOX37_08105"/>
<evidence type="ECO:0000256" key="1">
    <source>
        <dbReference type="ARBA" id="ARBA00023015"/>
    </source>
</evidence>
<sequence>MTDDRVDGRTLRYRHRRPELLAAATEYVLDHGIDGVSLRPVATALGVSHATLLRHFKSKDELLLCVGDKIRGDFVRSWQQDEQFSTASSSAELVRMVWTRLCEPREQRQFILLFQLVGRAARRPADAQALAPSIVDDWLTPIEERLCADGWPADEARTLATLVLGHIRGLQLDLLLTGDRARVDAAFDAAIAMMHSPHGS</sequence>
<gene>
    <name evidence="6" type="ORF">BOX37_08105</name>
</gene>
<proteinExistence type="predicted"/>
<dbReference type="PANTHER" id="PTHR30055">
    <property type="entry name" value="HTH-TYPE TRANSCRIPTIONAL REGULATOR RUTR"/>
    <property type="match status" value="1"/>
</dbReference>
<accession>A0A1J0VPN3</accession>
<dbReference type="EMBL" id="CP018082">
    <property type="protein sequence ID" value="APE33935.1"/>
    <property type="molecule type" value="Genomic_DNA"/>
</dbReference>
<name>A0A1J0VPN3_9NOCA</name>
<dbReference type="SUPFAM" id="SSF48498">
    <property type="entry name" value="Tetracyclin repressor-like, C-terminal domain"/>
    <property type="match status" value="1"/>
</dbReference>
<dbReference type="AlphaFoldDB" id="A0A1J0VPN3"/>
<evidence type="ECO:0000259" key="5">
    <source>
        <dbReference type="PROSITE" id="PS50977"/>
    </source>
</evidence>
<keyword evidence="7" id="KW-1185">Reference proteome</keyword>
<keyword evidence="2 4" id="KW-0238">DNA-binding</keyword>
<feature type="domain" description="HTH tetR-type" evidence="5">
    <location>
        <begin position="14"/>
        <end position="74"/>
    </location>
</feature>
<evidence type="ECO:0000313" key="6">
    <source>
        <dbReference type="EMBL" id="APE33935.1"/>
    </source>
</evidence>
<dbReference type="OrthoDB" id="5177743at2"/>
<protein>
    <submittedName>
        <fullName evidence="6">TetR family transcriptional regulator</fullName>
    </submittedName>
</protein>
<evidence type="ECO:0000256" key="2">
    <source>
        <dbReference type="ARBA" id="ARBA00023125"/>
    </source>
</evidence>